<feature type="domain" description="TOG" evidence="2">
    <location>
        <begin position="1"/>
        <end position="221"/>
    </location>
</feature>
<sequence length="1064" mass="117726">MSGEKVNEEQVSNLLAILRTDATVDNKVNLINHVKSGIKQNNIPEPCIQPIFEATRIAMIAQQTAIVNAGFTTLGHLLSRLSRQEPKYIVKEAGRTLPLIIEKMGDSKEKYRQLAAQCLTTYWDKAQVDVERMVKNVGLTGKNVRMKESCITWIVQMHQEHSMPFKNYVSALMILLEDADGMVRDIARNSVITLFQNASNAAKSDLKRQLKEYNIRPTISSTIIGYLAPASQHEATEPSPADVHSKSAFSYSVSSAGGTKPNLQVPEVRVDYIDPAYVNTQRELEDMFHDMHPHFEGKESEHNWLKREQSCTMIRRLNSGNAPVDFLHVFLAGIKALLDGILKAVNSLRTSLSKEGCSVVQEIVKTAGTGMDPMVEILLQNLIKLCGGTKKISSQQGNVTVDIIISKVSYNIRIMQHIWAACQDKNVQPRTYATGWLKTLLDKESHHKSHIEHTGGLDLIEKCIKKGLTDANPGVRESMRSTYWKFAQIWPTKAEAIRGTLDATQQKLLDNVTDNPNPSNKVVTARARPGSGLSKSTTIPPKPSLRDTVLAQKKAAMAQKTLPTRPGSAMSSFSPSQSILPPTASDTLHVRMRPDLKTHSHGGLSVAPMRPTRFKSAPRPELVARPATAGPYSVRRPGHKPSNSDSSNSSIPSKPQKASTPIRNSASPAQRYPNRPSTSHSLHAYQSNQSTPIKNSARKSSGSPRISPSCSRLPSVDSPTKTHEEMTLVVPYLHESKHISTPKYSSRLERSSPQVKPVHVHDDPFSNAEEKTKSRLQTSKLVLEKAQVNQDSPKANQNKTEEFGETSFPSESTKMNSPLLESGINKVKAQSLDMHGFRKLQGILRESDMVCLHGRFSDLLSGLFEYLRAPLASLSPEKVQDVKTQVLATIKIMFKKDREAFRPFIATGLESLLIARSAYDSRAYIVSGLEILSTELITLAEPSSTVNFICAQIKTRDTSPQGSRGLSMGLHILKELLNINLDFHFSDVQLANVCALVVECLDSNESGVRMDAVQLSVAIHTTVGDKRFWEVLDGVREDPKSLIAYYIMKQQLQKEYTGPAIAAL</sequence>
<feature type="compositionally biased region" description="Polar residues" evidence="1">
    <location>
        <begin position="787"/>
        <end position="798"/>
    </location>
</feature>
<comment type="caution">
    <text evidence="3">The sequence shown here is derived from an EMBL/GenBank/DDBJ whole genome shotgun (WGS) entry which is preliminary data.</text>
</comment>
<evidence type="ECO:0000256" key="1">
    <source>
        <dbReference type="SAM" id="MobiDB-lite"/>
    </source>
</evidence>
<dbReference type="Pfam" id="PF12348">
    <property type="entry name" value="CLASP_N"/>
    <property type="match status" value="2"/>
</dbReference>
<feature type="compositionally biased region" description="Polar residues" evidence="1">
    <location>
        <begin position="569"/>
        <end position="583"/>
    </location>
</feature>
<dbReference type="GO" id="GO:0090307">
    <property type="term" value="P:mitotic spindle assembly"/>
    <property type="evidence" value="ECO:0007669"/>
    <property type="project" value="TreeGrafter"/>
</dbReference>
<dbReference type="GO" id="GO:0060172">
    <property type="term" value="P:astral microtubule depolymerization"/>
    <property type="evidence" value="ECO:0007669"/>
    <property type="project" value="TreeGrafter"/>
</dbReference>
<dbReference type="InterPro" id="IPR034085">
    <property type="entry name" value="TOG"/>
</dbReference>
<dbReference type="GO" id="GO:1990023">
    <property type="term" value="C:mitotic spindle midzone"/>
    <property type="evidence" value="ECO:0007669"/>
    <property type="project" value="TreeGrafter"/>
</dbReference>
<feature type="compositionally biased region" description="Low complexity" evidence="1">
    <location>
        <begin position="700"/>
        <end position="712"/>
    </location>
</feature>
<dbReference type="EMBL" id="CAJHIT010000005">
    <property type="protein sequence ID" value="CAD6501228.1"/>
    <property type="molecule type" value="Genomic_DNA"/>
</dbReference>
<feature type="region of interest" description="Disordered" evidence="1">
    <location>
        <begin position="596"/>
        <end position="721"/>
    </location>
</feature>
<feature type="domain" description="TOG" evidence="2">
    <location>
        <begin position="283"/>
        <end position="522"/>
    </location>
</feature>
<dbReference type="InterPro" id="IPR024395">
    <property type="entry name" value="CLASP_N_dom"/>
</dbReference>
<feature type="compositionally biased region" description="Polar residues" evidence="1">
    <location>
        <begin position="807"/>
        <end position="816"/>
    </location>
</feature>
<dbReference type="GO" id="GO:0005815">
    <property type="term" value="C:microtubule organizing center"/>
    <property type="evidence" value="ECO:0007669"/>
    <property type="project" value="TreeGrafter"/>
</dbReference>
<reference evidence="3" key="1">
    <citation type="submission" date="2020-10" db="EMBL/GenBank/DDBJ databases">
        <authorList>
            <person name="Muller C M."/>
        </authorList>
    </citation>
    <scope>NUCLEOTIDE SEQUENCE</scope>
    <source>
        <strain evidence="3">THUN-12</strain>
    </source>
</reference>
<feature type="compositionally biased region" description="Polar residues" evidence="1">
    <location>
        <begin position="675"/>
        <end position="694"/>
    </location>
</feature>
<protein>
    <submittedName>
        <fullName evidence="3">BgTH12-01482</fullName>
    </submittedName>
</protein>
<feature type="compositionally biased region" description="Low complexity" evidence="1">
    <location>
        <begin position="641"/>
        <end position="653"/>
    </location>
</feature>
<proteinExistence type="predicted"/>
<dbReference type="AlphaFoldDB" id="A0A9W4CYT8"/>
<feature type="region of interest" description="Disordered" evidence="1">
    <location>
        <begin position="510"/>
        <end position="545"/>
    </location>
</feature>
<feature type="region of interest" description="Disordered" evidence="1">
    <location>
        <begin position="738"/>
        <end position="817"/>
    </location>
</feature>
<dbReference type="PANTHER" id="PTHR21567">
    <property type="entry name" value="CLASP"/>
    <property type="match status" value="1"/>
</dbReference>
<feature type="region of interest" description="Disordered" evidence="1">
    <location>
        <begin position="558"/>
        <end position="583"/>
    </location>
</feature>
<dbReference type="SMART" id="SM01349">
    <property type="entry name" value="TOG"/>
    <property type="match status" value="2"/>
</dbReference>
<evidence type="ECO:0000313" key="3">
    <source>
        <dbReference type="EMBL" id="CAD6501228.1"/>
    </source>
</evidence>
<accession>A0A9W4CYT8</accession>
<feature type="compositionally biased region" description="Polar residues" evidence="1">
    <location>
        <begin position="510"/>
        <end position="522"/>
    </location>
</feature>
<evidence type="ECO:0000259" key="2">
    <source>
        <dbReference type="SMART" id="SM01349"/>
    </source>
</evidence>
<dbReference type="GO" id="GO:0008017">
    <property type="term" value="F:microtubule binding"/>
    <property type="evidence" value="ECO:0007669"/>
    <property type="project" value="TreeGrafter"/>
</dbReference>
<gene>
    <name evidence="3" type="ORF">BGTH12_LOCUS2586</name>
</gene>
<feature type="compositionally biased region" description="Polar residues" evidence="1">
    <location>
        <begin position="656"/>
        <end position="668"/>
    </location>
</feature>
<name>A0A9W4CYT8_BLUGR</name>
<feature type="compositionally biased region" description="Basic and acidic residues" evidence="1">
    <location>
        <begin position="759"/>
        <end position="773"/>
    </location>
</feature>
<evidence type="ECO:0000313" key="4">
    <source>
        <dbReference type="Proteomes" id="UP000683417"/>
    </source>
</evidence>
<organism evidence="3 4">
    <name type="scientific">Blumeria graminis f. sp. triticale</name>
    <dbReference type="NCBI Taxonomy" id="1689686"/>
    <lineage>
        <taxon>Eukaryota</taxon>
        <taxon>Fungi</taxon>
        <taxon>Dikarya</taxon>
        <taxon>Ascomycota</taxon>
        <taxon>Pezizomycotina</taxon>
        <taxon>Leotiomycetes</taxon>
        <taxon>Erysiphales</taxon>
        <taxon>Erysiphaceae</taxon>
        <taxon>Blumeria</taxon>
    </lineage>
</organism>
<dbReference type="PANTHER" id="PTHR21567:SF9">
    <property type="entry name" value="CLIP-ASSOCIATING PROTEIN"/>
    <property type="match status" value="1"/>
</dbReference>
<dbReference type="Proteomes" id="UP000683417">
    <property type="component" value="Unassembled WGS sequence"/>
</dbReference>
<dbReference type="GO" id="GO:0005881">
    <property type="term" value="C:cytoplasmic microtubule"/>
    <property type="evidence" value="ECO:0007669"/>
    <property type="project" value="TreeGrafter"/>
</dbReference>
<dbReference type="GO" id="GO:0005876">
    <property type="term" value="C:spindle microtubule"/>
    <property type="evidence" value="ECO:0007669"/>
    <property type="project" value="TreeGrafter"/>
</dbReference>